<reference evidence="1" key="1">
    <citation type="submission" date="2014-11" db="EMBL/GenBank/DDBJ databases">
        <authorList>
            <person name="Amaro Gonzalez C."/>
        </authorList>
    </citation>
    <scope>NUCLEOTIDE SEQUENCE</scope>
</reference>
<sequence>MCFFWMLKTAKTPILAAELQDYKLTRPAMEPPDKHGLLGAFVWPCLSVDHTQIGEVDTYNERTWPYRAELWVWPTVSTSCQVNSSISFCNTALFSRVRPRSWHDPSFLKSCNYSTSTS</sequence>
<evidence type="ECO:0000313" key="1">
    <source>
        <dbReference type="EMBL" id="JAH98932.1"/>
    </source>
</evidence>
<proteinExistence type="predicted"/>
<dbReference type="AlphaFoldDB" id="A0A0E9X873"/>
<name>A0A0E9X873_ANGAN</name>
<protein>
    <submittedName>
        <fullName evidence="1">Uncharacterized protein</fullName>
    </submittedName>
</protein>
<dbReference type="EMBL" id="GBXM01009645">
    <property type="protein sequence ID" value="JAH98932.1"/>
    <property type="molecule type" value="Transcribed_RNA"/>
</dbReference>
<reference evidence="1" key="2">
    <citation type="journal article" date="2015" name="Fish Shellfish Immunol.">
        <title>Early steps in the European eel (Anguilla anguilla)-Vibrio vulnificus interaction in the gills: Role of the RtxA13 toxin.</title>
        <authorList>
            <person name="Callol A."/>
            <person name="Pajuelo D."/>
            <person name="Ebbesson L."/>
            <person name="Teles M."/>
            <person name="MacKenzie S."/>
            <person name="Amaro C."/>
        </authorList>
    </citation>
    <scope>NUCLEOTIDE SEQUENCE</scope>
</reference>
<organism evidence="1">
    <name type="scientific">Anguilla anguilla</name>
    <name type="common">European freshwater eel</name>
    <name type="synonym">Muraena anguilla</name>
    <dbReference type="NCBI Taxonomy" id="7936"/>
    <lineage>
        <taxon>Eukaryota</taxon>
        <taxon>Metazoa</taxon>
        <taxon>Chordata</taxon>
        <taxon>Craniata</taxon>
        <taxon>Vertebrata</taxon>
        <taxon>Euteleostomi</taxon>
        <taxon>Actinopterygii</taxon>
        <taxon>Neopterygii</taxon>
        <taxon>Teleostei</taxon>
        <taxon>Anguilliformes</taxon>
        <taxon>Anguillidae</taxon>
        <taxon>Anguilla</taxon>
    </lineage>
</organism>
<accession>A0A0E9X873</accession>